<gene>
    <name evidence="2" type="ORF">H3309_12025</name>
</gene>
<dbReference type="AlphaFoldDB" id="A0A7G5IFE9"/>
<sequence>MPLDPVSGGLIKFVIDRIAKWAATPEIEKELRSIKRALREAQERADELEAVNQLFERMEAQRDAFQAEAIRLRLRVAELESELSLLRRATGS</sequence>
<accession>A0A7G5IFE9</accession>
<organism evidence="2 3">
    <name type="scientific">Sandaracinobacteroides saxicola</name>
    <dbReference type="NCBI Taxonomy" id="2759707"/>
    <lineage>
        <taxon>Bacteria</taxon>
        <taxon>Pseudomonadati</taxon>
        <taxon>Pseudomonadota</taxon>
        <taxon>Alphaproteobacteria</taxon>
        <taxon>Sphingomonadales</taxon>
        <taxon>Sphingosinicellaceae</taxon>
        <taxon>Sandaracinobacteroides</taxon>
    </lineage>
</organism>
<feature type="coiled-coil region" evidence="1">
    <location>
        <begin position="24"/>
        <end position="89"/>
    </location>
</feature>
<dbReference type="RefSeq" id="WP_182294936.1">
    <property type="nucleotide sequence ID" value="NZ_CP059851.1"/>
</dbReference>
<dbReference type="Proteomes" id="UP000515292">
    <property type="component" value="Chromosome"/>
</dbReference>
<dbReference type="KEGG" id="sand:H3309_12025"/>
<evidence type="ECO:0000256" key="1">
    <source>
        <dbReference type="SAM" id="Coils"/>
    </source>
</evidence>
<evidence type="ECO:0000313" key="3">
    <source>
        <dbReference type="Proteomes" id="UP000515292"/>
    </source>
</evidence>
<dbReference type="EMBL" id="CP059851">
    <property type="protein sequence ID" value="QMW22091.1"/>
    <property type="molecule type" value="Genomic_DNA"/>
</dbReference>
<reference evidence="2 3" key="1">
    <citation type="submission" date="2020-07" db="EMBL/GenBank/DDBJ databases">
        <title>Complete genome sequence for Sandaracinobacter sp. M6.</title>
        <authorList>
            <person name="Tang Y."/>
            <person name="Liu Q."/>
            <person name="Guo Z."/>
            <person name="Lei P."/>
            <person name="Huang B."/>
        </authorList>
    </citation>
    <scope>NUCLEOTIDE SEQUENCE [LARGE SCALE GENOMIC DNA]</scope>
    <source>
        <strain evidence="2 3">M6</strain>
    </source>
</reference>
<keyword evidence="1" id="KW-0175">Coiled coil</keyword>
<proteinExistence type="predicted"/>
<protein>
    <submittedName>
        <fullName evidence="2">Uncharacterized protein</fullName>
    </submittedName>
</protein>
<keyword evidence="3" id="KW-1185">Reference proteome</keyword>
<evidence type="ECO:0000313" key="2">
    <source>
        <dbReference type="EMBL" id="QMW22091.1"/>
    </source>
</evidence>
<name>A0A7G5IFE9_9SPHN</name>